<dbReference type="PROSITE" id="PS50885">
    <property type="entry name" value="HAMP"/>
    <property type="match status" value="1"/>
</dbReference>
<dbReference type="SMART" id="SM00304">
    <property type="entry name" value="HAMP"/>
    <property type="match status" value="1"/>
</dbReference>
<dbReference type="Gene3D" id="3.30.565.10">
    <property type="entry name" value="Histidine kinase-like ATPase, C-terminal domain"/>
    <property type="match status" value="1"/>
</dbReference>
<name>A0A3B0YWA7_9ZZZZ</name>
<feature type="domain" description="Histidine kinase" evidence="6">
    <location>
        <begin position="263"/>
        <end position="480"/>
    </location>
</feature>
<dbReference type="CDD" id="cd00075">
    <property type="entry name" value="HATPase"/>
    <property type="match status" value="1"/>
</dbReference>
<gene>
    <name evidence="8" type="ORF">MNBD_GAMMA16-1393</name>
</gene>
<evidence type="ECO:0000256" key="5">
    <source>
        <dbReference type="ARBA" id="ARBA00022777"/>
    </source>
</evidence>
<evidence type="ECO:0000256" key="1">
    <source>
        <dbReference type="ARBA" id="ARBA00000085"/>
    </source>
</evidence>
<dbReference type="EMBL" id="UOFO01000021">
    <property type="protein sequence ID" value="VAW83681.1"/>
    <property type="molecule type" value="Genomic_DNA"/>
</dbReference>
<evidence type="ECO:0000259" key="6">
    <source>
        <dbReference type="PROSITE" id="PS50109"/>
    </source>
</evidence>
<dbReference type="Gene3D" id="1.10.287.130">
    <property type="match status" value="1"/>
</dbReference>
<keyword evidence="4" id="KW-0808">Transferase</keyword>
<dbReference type="SUPFAM" id="SSF55874">
    <property type="entry name" value="ATPase domain of HSP90 chaperone/DNA topoisomerase II/histidine kinase"/>
    <property type="match status" value="1"/>
</dbReference>
<dbReference type="Pfam" id="PF00672">
    <property type="entry name" value="HAMP"/>
    <property type="match status" value="1"/>
</dbReference>
<dbReference type="InterPro" id="IPR005467">
    <property type="entry name" value="His_kinase_dom"/>
</dbReference>
<dbReference type="PRINTS" id="PR00344">
    <property type="entry name" value="BCTRLSENSOR"/>
</dbReference>
<dbReference type="CDD" id="cd00082">
    <property type="entry name" value="HisKA"/>
    <property type="match status" value="1"/>
</dbReference>
<organism evidence="8">
    <name type="scientific">hydrothermal vent metagenome</name>
    <dbReference type="NCBI Taxonomy" id="652676"/>
    <lineage>
        <taxon>unclassified sequences</taxon>
        <taxon>metagenomes</taxon>
        <taxon>ecological metagenomes</taxon>
    </lineage>
</organism>
<dbReference type="PROSITE" id="PS50109">
    <property type="entry name" value="HIS_KIN"/>
    <property type="match status" value="1"/>
</dbReference>
<dbReference type="InterPro" id="IPR036097">
    <property type="entry name" value="HisK_dim/P_sf"/>
</dbReference>
<dbReference type="SMART" id="SM00388">
    <property type="entry name" value="HisKA"/>
    <property type="match status" value="1"/>
</dbReference>
<evidence type="ECO:0000259" key="7">
    <source>
        <dbReference type="PROSITE" id="PS50885"/>
    </source>
</evidence>
<evidence type="ECO:0000256" key="3">
    <source>
        <dbReference type="ARBA" id="ARBA00022553"/>
    </source>
</evidence>
<dbReference type="GO" id="GO:0016020">
    <property type="term" value="C:membrane"/>
    <property type="evidence" value="ECO:0007669"/>
    <property type="project" value="InterPro"/>
</dbReference>
<sequence>MRKYPRFDYHPKSFFNLLLIAFVLITLPLAVALVNMGLYLDQMFTKSESTVYRSAQVAMVSRVLTNQIIVLERNARQYQVLKDENLLIAYKSRRNQFHRTAEELSNLFDTEFLKNQVATLSRKENILFEFLRTNNVSEEAFNPEEEYVGLSQLAESILSDSQAWINSQVDDLATMTKDAETALFWQAVALAPGTLAFAILLSSILSKPVRQIDQAIRQLGEGELNQDVVVTGPKDLQRIGDRLNWLRHRLADLEHKKGNFVRHVSHELKTPLTAVKEGSSLLAENLLGKLNSQQHEVAQVIQRNALLLQKMIENLLSFNMLETGTASLNISLVSMDGIVENVLADHNLALLAKNIEVKLECDSIQLTGDAEKLRIVVDNLISNAIKYSPEQSPLLIQLRKEGNKLLLDVKDRGPGISPGDGERVFESFYRGNVTPHGDIRGSGLGLSIARELVNIHQGTIEVIPDAGSGAHFRVTLPMSLNRVMA</sequence>
<dbReference type="Gene3D" id="6.10.340.10">
    <property type="match status" value="1"/>
</dbReference>
<dbReference type="PANTHER" id="PTHR43547">
    <property type="entry name" value="TWO-COMPONENT HISTIDINE KINASE"/>
    <property type="match status" value="1"/>
</dbReference>
<accession>A0A3B0YWA7</accession>
<proteinExistence type="predicted"/>
<dbReference type="Pfam" id="PF00512">
    <property type="entry name" value="HisKA"/>
    <property type="match status" value="1"/>
</dbReference>
<keyword evidence="5 8" id="KW-0418">Kinase</keyword>
<reference evidence="8" key="1">
    <citation type="submission" date="2018-06" db="EMBL/GenBank/DDBJ databases">
        <authorList>
            <person name="Zhirakovskaya E."/>
        </authorList>
    </citation>
    <scope>NUCLEOTIDE SEQUENCE</scope>
</reference>
<evidence type="ECO:0000256" key="2">
    <source>
        <dbReference type="ARBA" id="ARBA00012438"/>
    </source>
</evidence>
<evidence type="ECO:0000313" key="8">
    <source>
        <dbReference type="EMBL" id="VAW83681.1"/>
    </source>
</evidence>
<dbReference type="FunFam" id="3.30.565.10:FF:000006">
    <property type="entry name" value="Sensor histidine kinase WalK"/>
    <property type="match status" value="1"/>
</dbReference>
<comment type="catalytic activity">
    <reaction evidence="1">
        <text>ATP + protein L-histidine = ADP + protein N-phospho-L-histidine.</text>
        <dbReference type="EC" id="2.7.13.3"/>
    </reaction>
</comment>
<dbReference type="PANTHER" id="PTHR43547:SF2">
    <property type="entry name" value="HYBRID SIGNAL TRANSDUCTION HISTIDINE KINASE C"/>
    <property type="match status" value="1"/>
</dbReference>
<dbReference type="SUPFAM" id="SSF47384">
    <property type="entry name" value="Homodimeric domain of signal transducing histidine kinase"/>
    <property type="match status" value="1"/>
</dbReference>
<feature type="domain" description="HAMP" evidence="7">
    <location>
        <begin position="203"/>
        <end position="255"/>
    </location>
</feature>
<protein>
    <recommendedName>
        <fullName evidence="2">histidine kinase</fullName>
        <ecNumber evidence="2">2.7.13.3</ecNumber>
    </recommendedName>
</protein>
<dbReference type="InterPro" id="IPR036890">
    <property type="entry name" value="HATPase_C_sf"/>
</dbReference>
<dbReference type="EC" id="2.7.13.3" evidence="2"/>
<dbReference type="InterPro" id="IPR003660">
    <property type="entry name" value="HAMP_dom"/>
</dbReference>
<evidence type="ECO:0000256" key="4">
    <source>
        <dbReference type="ARBA" id="ARBA00022679"/>
    </source>
</evidence>
<dbReference type="InterPro" id="IPR003594">
    <property type="entry name" value="HATPase_dom"/>
</dbReference>
<keyword evidence="3" id="KW-0597">Phosphoprotein</keyword>
<dbReference type="Pfam" id="PF02518">
    <property type="entry name" value="HATPase_c"/>
    <property type="match status" value="1"/>
</dbReference>
<dbReference type="AlphaFoldDB" id="A0A3B0YWA7"/>
<dbReference type="SMART" id="SM00387">
    <property type="entry name" value="HATPase_c"/>
    <property type="match status" value="1"/>
</dbReference>
<dbReference type="InterPro" id="IPR004358">
    <property type="entry name" value="Sig_transdc_His_kin-like_C"/>
</dbReference>
<dbReference type="InterPro" id="IPR003661">
    <property type="entry name" value="HisK_dim/P_dom"/>
</dbReference>
<dbReference type="GO" id="GO:0000155">
    <property type="term" value="F:phosphorelay sensor kinase activity"/>
    <property type="evidence" value="ECO:0007669"/>
    <property type="project" value="InterPro"/>
</dbReference>